<gene>
    <name evidence="2" type="ORF">HCT48_01560</name>
</gene>
<sequence length="185" mass="20115">MSTTLITLGITGSIAAYKAADLASQLGKRGYRVQAMMTESAERFITPHTLQALTKEPVLTQMFDLEQYPHEIRHITLAKESDLLLIAPASANIIAKLAHGLADDLLSTFALVMDGTSIMLAPAMNTRMYQNPIVQNNIQILRGYGMQIIEPKSDLLACGDIGQGALATVDTILAHVDKYLDSKTE</sequence>
<dbReference type="Pfam" id="PF02441">
    <property type="entry name" value="Flavoprotein"/>
    <property type="match status" value="1"/>
</dbReference>
<proteinExistence type="predicted"/>
<dbReference type="PANTHER" id="PTHR14359">
    <property type="entry name" value="HOMO-OLIGOMERIC FLAVIN CONTAINING CYS DECARBOXYLASE FAMILY"/>
    <property type="match status" value="1"/>
</dbReference>
<dbReference type="Proteomes" id="UP000778951">
    <property type="component" value="Unassembled WGS sequence"/>
</dbReference>
<reference evidence="2" key="1">
    <citation type="submission" date="2020-03" db="EMBL/GenBank/DDBJ databases">
        <title>Spirochaetal bacteria isolated from arthropods constitute a novel genus Entomospira genus novum within the order Spirochaetales.</title>
        <authorList>
            <person name="Grana-Miraglia L."/>
            <person name="Sikutova S."/>
            <person name="Fingerle V."/>
            <person name="Sing A."/>
            <person name="Castillo-Ramirez S."/>
            <person name="Margos G."/>
            <person name="Rudolf I."/>
        </authorList>
    </citation>
    <scope>NUCLEOTIDE SEQUENCE</scope>
    <source>
        <strain evidence="2">BR149</strain>
    </source>
</reference>
<accession>A0A968GF71</accession>
<dbReference type="GO" id="GO:0004633">
    <property type="term" value="F:phosphopantothenoylcysteine decarboxylase activity"/>
    <property type="evidence" value="ECO:0007669"/>
    <property type="project" value="UniProtKB-EC"/>
</dbReference>
<evidence type="ECO:0000259" key="1">
    <source>
        <dbReference type="Pfam" id="PF02441"/>
    </source>
</evidence>
<dbReference type="GO" id="GO:0010181">
    <property type="term" value="F:FMN binding"/>
    <property type="evidence" value="ECO:0007669"/>
    <property type="project" value="TreeGrafter"/>
</dbReference>
<name>A0A968GF71_9SPIO</name>
<dbReference type="Gene3D" id="3.40.50.1950">
    <property type="entry name" value="Flavin prenyltransferase-like"/>
    <property type="match status" value="1"/>
</dbReference>
<dbReference type="AlphaFoldDB" id="A0A968GF71"/>
<dbReference type="InterPro" id="IPR036551">
    <property type="entry name" value="Flavin_trans-like"/>
</dbReference>
<evidence type="ECO:0000313" key="2">
    <source>
        <dbReference type="EMBL" id="NIZ68908.1"/>
    </source>
</evidence>
<dbReference type="InterPro" id="IPR003382">
    <property type="entry name" value="Flavoprotein"/>
</dbReference>
<organism evidence="2 3">
    <name type="scientific">Entomospira culicis</name>
    <dbReference type="NCBI Taxonomy" id="2719989"/>
    <lineage>
        <taxon>Bacteria</taxon>
        <taxon>Pseudomonadati</taxon>
        <taxon>Spirochaetota</taxon>
        <taxon>Spirochaetia</taxon>
        <taxon>Spirochaetales</taxon>
        <taxon>Spirochaetaceae</taxon>
        <taxon>Entomospira</taxon>
    </lineage>
</organism>
<comment type="caution">
    <text evidence="2">The sequence shown here is derived from an EMBL/GenBank/DDBJ whole genome shotgun (WGS) entry which is preliminary data.</text>
</comment>
<dbReference type="SUPFAM" id="SSF52507">
    <property type="entry name" value="Homo-oligomeric flavin-containing Cys decarboxylases, HFCD"/>
    <property type="match status" value="1"/>
</dbReference>
<dbReference type="GO" id="GO:0015937">
    <property type="term" value="P:coenzyme A biosynthetic process"/>
    <property type="evidence" value="ECO:0007669"/>
    <property type="project" value="TreeGrafter"/>
</dbReference>
<dbReference type="PANTHER" id="PTHR14359:SF6">
    <property type="entry name" value="PHOSPHOPANTOTHENOYLCYSTEINE DECARBOXYLASE"/>
    <property type="match status" value="1"/>
</dbReference>
<dbReference type="RefSeq" id="WP_167695021.1">
    <property type="nucleotide sequence ID" value="NZ_CP118181.1"/>
</dbReference>
<dbReference type="EC" id="4.1.1.36" evidence="2"/>
<keyword evidence="2" id="KW-0456">Lyase</keyword>
<dbReference type="EMBL" id="JAATLM010000001">
    <property type="protein sequence ID" value="NIZ68908.1"/>
    <property type="molecule type" value="Genomic_DNA"/>
</dbReference>
<protein>
    <submittedName>
        <fullName evidence="2">Phosphopantothenoylcysteine decarboxylase</fullName>
        <ecNumber evidence="2">4.1.1.36</ecNumber>
    </submittedName>
</protein>
<evidence type="ECO:0000313" key="3">
    <source>
        <dbReference type="Proteomes" id="UP000778951"/>
    </source>
</evidence>
<keyword evidence="3" id="KW-1185">Reference proteome</keyword>
<dbReference type="GO" id="GO:0071513">
    <property type="term" value="C:phosphopantothenoylcysteine decarboxylase complex"/>
    <property type="evidence" value="ECO:0007669"/>
    <property type="project" value="TreeGrafter"/>
</dbReference>
<feature type="domain" description="Flavoprotein" evidence="1">
    <location>
        <begin position="6"/>
        <end position="171"/>
    </location>
</feature>